<evidence type="ECO:0000256" key="1">
    <source>
        <dbReference type="SAM" id="MobiDB-lite"/>
    </source>
</evidence>
<dbReference type="Proteomes" id="UP001521116">
    <property type="component" value="Unassembled WGS sequence"/>
</dbReference>
<gene>
    <name evidence="3" type="ORF">SLS56_002564</name>
</gene>
<keyword evidence="4" id="KW-1185">Reference proteome</keyword>
<name>A0ABR3T380_9PEZI</name>
<feature type="region of interest" description="Disordered" evidence="1">
    <location>
        <begin position="542"/>
        <end position="573"/>
    </location>
</feature>
<evidence type="ECO:0000259" key="2">
    <source>
        <dbReference type="Pfam" id="PF25534"/>
    </source>
</evidence>
<dbReference type="Pfam" id="PF25534">
    <property type="entry name" value="DUF7918"/>
    <property type="match status" value="1"/>
</dbReference>
<accession>A0ABR3T380</accession>
<evidence type="ECO:0000313" key="3">
    <source>
        <dbReference type="EMBL" id="KAL1633973.1"/>
    </source>
</evidence>
<proteinExistence type="predicted"/>
<comment type="caution">
    <text evidence="3">The sequence shown here is derived from an EMBL/GenBank/DDBJ whole genome shotgun (WGS) entry which is preliminary data.</text>
</comment>
<reference evidence="3 4" key="1">
    <citation type="submission" date="2024-02" db="EMBL/GenBank/DDBJ databases">
        <title>De novo assembly and annotation of 12 fungi associated with fruit tree decline syndrome in Ontario, Canada.</title>
        <authorList>
            <person name="Sulman M."/>
            <person name="Ellouze W."/>
            <person name="Ilyukhin E."/>
        </authorList>
    </citation>
    <scope>NUCLEOTIDE SEQUENCE [LARGE SCALE GENOMIC DNA]</scope>
    <source>
        <strain evidence="3 4">M1-105</strain>
    </source>
</reference>
<organism evidence="3 4">
    <name type="scientific">Neofusicoccum ribis</name>
    <dbReference type="NCBI Taxonomy" id="45134"/>
    <lineage>
        <taxon>Eukaryota</taxon>
        <taxon>Fungi</taxon>
        <taxon>Dikarya</taxon>
        <taxon>Ascomycota</taxon>
        <taxon>Pezizomycotina</taxon>
        <taxon>Dothideomycetes</taxon>
        <taxon>Dothideomycetes incertae sedis</taxon>
        <taxon>Botryosphaeriales</taxon>
        <taxon>Botryosphaeriaceae</taxon>
        <taxon>Neofusicoccum</taxon>
    </lineage>
</organism>
<sequence>MVRFEGMEVQIVSAVTGEPYPEYDTTNSMPNENGTSTMTTRYIEAVNGEVLKIVVKIHLDFKFQKATAARERVYIKGVMNSSKSVKFAGEDEKPSPRSPSESKVIVTEFTGKWKQHNGEWYRVKPRFAELSADENLHMTDKGLDTMAKEYGDIIVQIQRGRIIKTKERAREVLSEHCGEVEKSVDQKLIEGRGVTHCVESVLGDRLLPPSGISDEKFQPLTGKENGRKYKFVFKYRSYTIVDLTEDDDQPVVKREDHTTSSKDIAVMDAEKVQLLLRENKLQRREIQLRLRQKELRDMRLPEGIDLTIQSPNGDDNYEEYAQDERAPGDAASPDIARHIGNVKSGQGFRISIKVDREFDFGVGSTIKATVRMILNGHKRWVTVSVSRSDARFGVAKTANIFTFNEVGRGGFQTEAMSFGASSEGANEGIVRVEIQLGKYEKRKREKVNENRYRTYKGGFRLLEPEEGGRSWTVEFRFELQELSADLPSLTPPVHHGLQDPGFVFRSKESIASPVWKSSPVVHLRSGPVDDGFKRSAQAELLRRRQERNKITKPQPRRRSNLRVNASPTPVTFPTLVSQAIPPKMLSSPEPSGKLEDLPTVVKSEADAQTPIQVVTISDDEDDREEDLRLDLREIRILRELRRIQRRKNTGG</sequence>
<feature type="domain" description="DUF7918" evidence="2">
    <location>
        <begin position="8"/>
        <end position="237"/>
    </location>
</feature>
<evidence type="ECO:0000313" key="4">
    <source>
        <dbReference type="Proteomes" id="UP001521116"/>
    </source>
</evidence>
<feature type="region of interest" description="Disordered" evidence="1">
    <location>
        <begin position="305"/>
        <end position="331"/>
    </location>
</feature>
<dbReference type="EMBL" id="JAJVDC020000018">
    <property type="protein sequence ID" value="KAL1633973.1"/>
    <property type="molecule type" value="Genomic_DNA"/>
</dbReference>
<feature type="compositionally biased region" description="Polar residues" evidence="1">
    <location>
        <begin position="561"/>
        <end position="573"/>
    </location>
</feature>
<dbReference type="InterPro" id="IPR057678">
    <property type="entry name" value="DUF7918"/>
</dbReference>
<protein>
    <recommendedName>
        <fullName evidence="2">DUF7918 domain-containing protein</fullName>
    </recommendedName>
</protein>